<dbReference type="EC" id="2.8.1.4" evidence="9"/>
<evidence type="ECO:0000256" key="2">
    <source>
        <dbReference type="ARBA" id="ARBA00022490"/>
    </source>
</evidence>
<evidence type="ECO:0000256" key="1">
    <source>
        <dbReference type="ARBA" id="ARBA00004496"/>
    </source>
</evidence>
<dbReference type="KEGG" id="scy:SCATT_p11830"/>
<dbReference type="SUPFAM" id="SSF52402">
    <property type="entry name" value="Adenine nucleotide alpha hydrolases-like"/>
    <property type="match status" value="1"/>
</dbReference>
<dbReference type="InterPro" id="IPR054173">
    <property type="entry name" value="ThiI_fer"/>
</dbReference>
<keyword evidence="4 9" id="KW-0808">Transferase</keyword>
<dbReference type="Pfam" id="PF02568">
    <property type="entry name" value="ThiI"/>
    <property type="match status" value="1"/>
</dbReference>
<comment type="function">
    <text evidence="9">Catalyzes the ATP-dependent transfer of a sulfur to tRNA to produce 4-thiouridine in position 8 of tRNAs, which functions as a near-UV photosensor. Also catalyzes the transfer of sulfur to the sulfur carrier protein ThiS, forming ThiS-thiocarboxylate. This is a step in the synthesis of thiazole, in the thiamine biosynthesis pathway. The sulfur is donated as persulfide by IscS.</text>
</comment>
<keyword evidence="3 9" id="KW-0820">tRNA-binding</keyword>
<proteinExistence type="inferred from homology"/>
<evidence type="ECO:0000256" key="3">
    <source>
        <dbReference type="ARBA" id="ARBA00022555"/>
    </source>
</evidence>
<evidence type="ECO:0000256" key="4">
    <source>
        <dbReference type="ARBA" id="ARBA00022679"/>
    </source>
</evidence>
<comment type="catalytic activity">
    <reaction evidence="9">
        <text>[ThiS sulfur-carrier protein]-C-terminal Gly-Gly-AMP + S-sulfanyl-L-cysteinyl-[cysteine desulfurase] + AH2 = [ThiS sulfur-carrier protein]-C-terminal-Gly-aminoethanethioate + L-cysteinyl-[cysteine desulfurase] + A + AMP + 2 H(+)</text>
        <dbReference type="Rhea" id="RHEA:43340"/>
        <dbReference type="Rhea" id="RHEA-COMP:12157"/>
        <dbReference type="Rhea" id="RHEA-COMP:12158"/>
        <dbReference type="Rhea" id="RHEA-COMP:12910"/>
        <dbReference type="Rhea" id="RHEA-COMP:19908"/>
        <dbReference type="ChEBI" id="CHEBI:13193"/>
        <dbReference type="ChEBI" id="CHEBI:15378"/>
        <dbReference type="ChEBI" id="CHEBI:17499"/>
        <dbReference type="ChEBI" id="CHEBI:29950"/>
        <dbReference type="ChEBI" id="CHEBI:61963"/>
        <dbReference type="ChEBI" id="CHEBI:90618"/>
        <dbReference type="ChEBI" id="CHEBI:232372"/>
        <dbReference type="ChEBI" id="CHEBI:456215"/>
    </reaction>
</comment>
<dbReference type="SUPFAM" id="SSF143437">
    <property type="entry name" value="THUMP domain-like"/>
    <property type="match status" value="1"/>
</dbReference>
<feature type="binding site" evidence="9">
    <location>
        <position position="267"/>
    </location>
    <ligand>
        <name>ATP</name>
        <dbReference type="ChEBI" id="CHEBI:30616"/>
    </ligand>
</feature>
<feature type="binding site" evidence="9">
    <location>
        <begin position="210"/>
        <end position="211"/>
    </location>
    <ligand>
        <name>ATP</name>
        <dbReference type="ChEBI" id="CHEBI:30616"/>
    </ligand>
</feature>
<evidence type="ECO:0000259" key="10">
    <source>
        <dbReference type="PROSITE" id="PS51165"/>
    </source>
</evidence>
<organism evidence="11 12">
    <name type="scientific">Streptantibioticus cattleyicolor (strain ATCC 35852 / DSM 46488 / JCM 4925 / NBRC 14057 / NRRL 8057)</name>
    <name type="common">Streptomyces cattleya</name>
    <dbReference type="NCBI Taxonomy" id="1003195"/>
    <lineage>
        <taxon>Bacteria</taxon>
        <taxon>Bacillati</taxon>
        <taxon>Actinomycetota</taxon>
        <taxon>Actinomycetes</taxon>
        <taxon>Kitasatosporales</taxon>
        <taxon>Streptomycetaceae</taxon>
        <taxon>Streptantibioticus</taxon>
    </lineage>
</organism>
<evidence type="ECO:0000256" key="7">
    <source>
        <dbReference type="ARBA" id="ARBA00022884"/>
    </source>
</evidence>
<evidence type="ECO:0000313" key="12">
    <source>
        <dbReference type="Proteomes" id="UP000007842"/>
    </source>
</evidence>
<comment type="pathway">
    <text evidence="9">Cofactor biosynthesis; thiamine diphosphate biosynthesis.</text>
</comment>
<evidence type="ECO:0000313" key="11">
    <source>
        <dbReference type="EMBL" id="AEW99376.1"/>
    </source>
</evidence>
<dbReference type="Gene3D" id="3.40.50.620">
    <property type="entry name" value="HUPs"/>
    <property type="match status" value="1"/>
</dbReference>
<sequence>MRRCVLLKHGEVVLKGRNRDRFEAQLRRNLRASLRGVGTPVRIETAGSVTVVSSPRAPEAPVTELVRRARDVMGFDVVQPAVAVAPSPEVVARAAVDLLRERTPVAGGFAVRARRRDKSFPLRSDELATLVGARVHDELGLPVDLTTPAVEVAVEVDRGAVHLSLDRLRGQGGLPVGCSGRAVVLLSGGYDSPVAAHRAMRRGLHCDFVHFTGAPYTGPASAYKAYALVRELGRYQPGPRLLIVPLGAAQRSLATAGAGRWQIVAQRRLMVRAAGELARGWGAAALVTGDSLGQVASQTLSNLAAVDEAAPLPVLRPLLGWDKKEIMAEAARIGTEVISQLPDEDCCRLFMPPRVATRSDAARLALLERRCDPDRTVRELLARGRMVYPGRDDTGRAAA</sequence>
<dbReference type="UniPathway" id="UPA00060"/>
<accession>F8JME5</accession>
<keyword evidence="2 9" id="KW-0963">Cytoplasm</keyword>
<dbReference type="GO" id="GO:0002937">
    <property type="term" value="P:tRNA 4-thiouridine biosynthesis"/>
    <property type="evidence" value="ECO:0007669"/>
    <property type="project" value="TreeGrafter"/>
</dbReference>
<dbReference type="GO" id="GO:0009229">
    <property type="term" value="P:thiamine diphosphate biosynthetic process"/>
    <property type="evidence" value="ECO:0007669"/>
    <property type="project" value="UniProtKB-UniRule"/>
</dbReference>
<evidence type="ECO:0000256" key="8">
    <source>
        <dbReference type="ARBA" id="ARBA00022977"/>
    </source>
</evidence>
<feature type="binding site" evidence="9">
    <location>
        <position position="298"/>
    </location>
    <ligand>
        <name>ATP</name>
        <dbReference type="ChEBI" id="CHEBI:30616"/>
    </ligand>
</feature>
<dbReference type="SMART" id="SM00981">
    <property type="entry name" value="THUMP"/>
    <property type="match status" value="1"/>
</dbReference>
<dbReference type="InterPro" id="IPR049961">
    <property type="entry name" value="ThiI_N"/>
</dbReference>
<dbReference type="PANTHER" id="PTHR43209:SF1">
    <property type="entry name" value="TRNA SULFURTRANSFERASE"/>
    <property type="match status" value="1"/>
</dbReference>
<gene>
    <name evidence="9" type="primary">thiI</name>
    <name evidence="11" type="ordered locus">SCATT_p11830</name>
</gene>
<feature type="domain" description="THUMP" evidence="10">
    <location>
        <begin position="63"/>
        <end position="167"/>
    </location>
</feature>
<reference evidence="12" key="1">
    <citation type="submission" date="2011-12" db="EMBL/GenBank/DDBJ databases">
        <title>Complete genome sequence of Streptomyces cattleya strain DSM 46488.</title>
        <authorList>
            <person name="Ou H.-Y."/>
            <person name="Li P."/>
            <person name="Zhao C."/>
            <person name="O'Hagan D."/>
            <person name="Deng Z."/>
        </authorList>
    </citation>
    <scope>NUCLEOTIDE SEQUENCE [LARGE SCALE GENOMIC DNA]</scope>
    <source>
        <strain evidence="12">ATCC 35852 / DSM 46488 / JCM 4925 / NBRC 14057 / NRRL 8057</strain>
        <plasmid evidence="12">Plasmid pSCATT</plasmid>
    </source>
</reference>
<protein>
    <recommendedName>
        <fullName evidence="9">Probable tRNA sulfurtransferase</fullName>
        <ecNumber evidence="9">2.8.1.4</ecNumber>
    </recommendedName>
    <alternativeName>
        <fullName evidence="9">Sulfur carrier protein ThiS sulfurtransferase</fullName>
    </alternativeName>
    <alternativeName>
        <fullName evidence="9">Thiamine biosynthesis protein ThiI</fullName>
    </alternativeName>
    <alternativeName>
        <fullName evidence="9">tRNA 4-thiouridine synthase</fullName>
    </alternativeName>
</protein>
<comment type="catalytic activity">
    <reaction evidence="9">
        <text>[ThiI sulfur-carrier protein]-S-sulfanyl-L-cysteine + a uridine in tRNA + 2 reduced [2Fe-2S]-[ferredoxin] + ATP + H(+) = [ThiI sulfur-carrier protein]-L-cysteine + a 4-thiouridine in tRNA + 2 oxidized [2Fe-2S]-[ferredoxin] + AMP + diphosphate</text>
        <dbReference type="Rhea" id="RHEA:24176"/>
        <dbReference type="Rhea" id="RHEA-COMP:10000"/>
        <dbReference type="Rhea" id="RHEA-COMP:10001"/>
        <dbReference type="Rhea" id="RHEA-COMP:13337"/>
        <dbReference type="Rhea" id="RHEA-COMP:13338"/>
        <dbReference type="Rhea" id="RHEA-COMP:13339"/>
        <dbReference type="Rhea" id="RHEA-COMP:13340"/>
        <dbReference type="ChEBI" id="CHEBI:15378"/>
        <dbReference type="ChEBI" id="CHEBI:29950"/>
        <dbReference type="ChEBI" id="CHEBI:30616"/>
        <dbReference type="ChEBI" id="CHEBI:33019"/>
        <dbReference type="ChEBI" id="CHEBI:33737"/>
        <dbReference type="ChEBI" id="CHEBI:33738"/>
        <dbReference type="ChEBI" id="CHEBI:61963"/>
        <dbReference type="ChEBI" id="CHEBI:65315"/>
        <dbReference type="ChEBI" id="CHEBI:136798"/>
        <dbReference type="ChEBI" id="CHEBI:456215"/>
        <dbReference type="EC" id="2.8.1.4"/>
    </reaction>
</comment>
<dbReference type="GO" id="GO:0005829">
    <property type="term" value="C:cytosol"/>
    <property type="evidence" value="ECO:0007669"/>
    <property type="project" value="TreeGrafter"/>
</dbReference>
<dbReference type="InterPro" id="IPR014729">
    <property type="entry name" value="Rossmann-like_a/b/a_fold"/>
</dbReference>
<evidence type="ECO:0000256" key="6">
    <source>
        <dbReference type="ARBA" id="ARBA00022840"/>
    </source>
</evidence>
<dbReference type="RefSeq" id="WP_014151012.1">
    <property type="nucleotide sequence ID" value="NC_016113.1"/>
</dbReference>
<dbReference type="InterPro" id="IPR049962">
    <property type="entry name" value="THUMP_ThiI"/>
</dbReference>
<accession>G8XEV3</accession>
<feature type="binding site" evidence="9">
    <location>
        <position position="289"/>
    </location>
    <ligand>
        <name>ATP</name>
        <dbReference type="ChEBI" id="CHEBI:30616"/>
    </ligand>
</feature>
<geneLocation type="plasmid" evidence="11 12">
    <name>pSCATT</name>
</geneLocation>
<dbReference type="AlphaFoldDB" id="F8JME5"/>
<dbReference type="OrthoDB" id="9773948at2"/>
<dbReference type="InterPro" id="IPR020536">
    <property type="entry name" value="ThiI_AANH"/>
</dbReference>
<dbReference type="GO" id="GO:0009228">
    <property type="term" value="P:thiamine biosynthetic process"/>
    <property type="evidence" value="ECO:0007669"/>
    <property type="project" value="UniProtKB-KW"/>
</dbReference>
<evidence type="ECO:0000256" key="5">
    <source>
        <dbReference type="ARBA" id="ARBA00022741"/>
    </source>
</evidence>
<comment type="similarity">
    <text evidence="9">Belongs to the ThiI family.</text>
</comment>
<feature type="binding site" evidence="9">
    <location>
        <begin position="185"/>
        <end position="186"/>
    </location>
    <ligand>
        <name>ATP</name>
        <dbReference type="ChEBI" id="CHEBI:30616"/>
    </ligand>
</feature>
<dbReference type="InterPro" id="IPR003720">
    <property type="entry name" value="tRNA_STrfase"/>
</dbReference>
<name>F8JME5_STREN</name>
<dbReference type="GO" id="GO:0005524">
    <property type="term" value="F:ATP binding"/>
    <property type="evidence" value="ECO:0007669"/>
    <property type="project" value="UniProtKB-UniRule"/>
</dbReference>
<dbReference type="HAMAP" id="MF_00021">
    <property type="entry name" value="ThiI"/>
    <property type="match status" value="1"/>
</dbReference>
<dbReference type="CDD" id="cd01712">
    <property type="entry name" value="PPase_ThiI"/>
    <property type="match status" value="1"/>
</dbReference>
<dbReference type="Pfam" id="PF02926">
    <property type="entry name" value="THUMP"/>
    <property type="match status" value="1"/>
</dbReference>
<dbReference type="GO" id="GO:0052837">
    <property type="term" value="P:thiazole biosynthetic process"/>
    <property type="evidence" value="ECO:0007669"/>
    <property type="project" value="TreeGrafter"/>
</dbReference>
<keyword evidence="12" id="KW-1185">Reference proteome</keyword>
<dbReference type="HOGENOM" id="CLU_037952_4_0_11"/>
<dbReference type="Gene3D" id="3.30.2130.30">
    <property type="match status" value="1"/>
</dbReference>
<keyword evidence="5 9" id="KW-0547">Nucleotide-binding</keyword>
<comment type="subcellular location">
    <subcellularLocation>
        <location evidence="1 9">Cytoplasm</location>
    </subcellularLocation>
</comment>
<dbReference type="PANTHER" id="PTHR43209">
    <property type="entry name" value="TRNA SULFURTRANSFERASE"/>
    <property type="match status" value="1"/>
</dbReference>
<dbReference type="InterPro" id="IPR004114">
    <property type="entry name" value="THUMP_dom"/>
</dbReference>
<dbReference type="KEGG" id="sct:SCAT_p0557"/>
<dbReference type="CDD" id="cd11716">
    <property type="entry name" value="THUMP_ThiI"/>
    <property type="match status" value="1"/>
</dbReference>
<keyword evidence="6 9" id="KW-0067">ATP-binding</keyword>
<keyword evidence="8 9" id="KW-0784">Thiamine biosynthesis</keyword>
<keyword evidence="11" id="KW-0614">Plasmid</keyword>
<dbReference type="EMBL" id="CP003229">
    <property type="protein sequence ID" value="AEW99376.1"/>
    <property type="molecule type" value="Genomic_DNA"/>
</dbReference>
<dbReference type="GO" id="GO:0004810">
    <property type="term" value="F:CCA tRNA nucleotidyltransferase activity"/>
    <property type="evidence" value="ECO:0007669"/>
    <property type="project" value="InterPro"/>
</dbReference>
<dbReference type="NCBIfam" id="TIGR00342">
    <property type="entry name" value="tRNA uracil 4-sulfurtransferase ThiI"/>
    <property type="match status" value="1"/>
</dbReference>
<dbReference type="PATRIC" id="fig|1003195.11.peg.537"/>
<dbReference type="GO" id="GO:0000049">
    <property type="term" value="F:tRNA binding"/>
    <property type="evidence" value="ECO:0007669"/>
    <property type="project" value="UniProtKB-UniRule"/>
</dbReference>
<dbReference type="GO" id="GO:0140741">
    <property type="term" value="F:tRNA-uracil-4 sulfurtransferase activity"/>
    <property type="evidence" value="ECO:0007669"/>
    <property type="project" value="UniProtKB-EC"/>
</dbReference>
<dbReference type="PROSITE" id="PS51165">
    <property type="entry name" value="THUMP"/>
    <property type="match status" value="1"/>
</dbReference>
<evidence type="ECO:0000256" key="9">
    <source>
        <dbReference type="HAMAP-Rule" id="MF_00021"/>
    </source>
</evidence>
<keyword evidence="7 9" id="KW-0694">RNA-binding</keyword>
<dbReference type="InterPro" id="IPR050102">
    <property type="entry name" value="tRNA_sulfurtransferase_ThiI"/>
</dbReference>
<dbReference type="Proteomes" id="UP000007842">
    <property type="component" value="Plasmid pSCATT"/>
</dbReference>
<dbReference type="Pfam" id="PF22025">
    <property type="entry name" value="ThiI_fer"/>
    <property type="match status" value="1"/>
</dbReference>